<dbReference type="PANTHER" id="PTHR31234">
    <property type="entry name" value="LATE EMBRYOGENESIS ABUNDANT (LEA) HYDROXYPROLINE-RICH GLYCOPROTEIN FAMILY"/>
    <property type="match status" value="1"/>
</dbReference>
<feature type="region of interest" description="Disordered" evidence="5">
    <location>
        <begin position="1"/>
        <end position="20"/>
    </location>
</feature>
<feature type="domain" description="Late embryogenesis abundant protein LEA-2 subgroup" evidence="7">
    <location>
        <begin position="121"/>
        <end position="205"/>
    </location>
</feature>
<comment type="caution">
    <text evidence="8">The sequence shown here is derived from an EMBL/GenBank/DDBJ whole genome shotgun (WGS) entry which is preliminary data.</text>
</comment>
<keyword evidence="2 6" id="KW-0812">Transmembrane</keyword>
<keyword evidence="9" id="KW-1185">Reference proteome</keyword>
<evidence type="ECO:0000313" key="9">
    <source>
        <dbReference type="Proteomes" id="UP001163823"/>
    </source>
</evidence>
<organism evidence="8 9">
    <name type="scientific">Quillaja saponaria</name>
    <name type="common">Soap bark tree</name>
    <dbReference type="NCBI Taxonomy" id="32244"/>
    <lineage>
        <taxon>Eukaryota</taxon>
        <taxon>Viridiplantae</taxon>
        <taxon>Streptophyta</taxon>
        <taxon>Embryophyta</taxon>
        <taxon>Tracheophyta</taxon>
        <taxon>Spermatophyta</taxon>
        <taxon>Magnoliopsida</taxon>
        <taxon>eudicotyledons</taxon>
        <taxon>Gunneridae</taxon>
        <taxon>Pentapetalae</taxon>
        <taxon>rosids</taxon>
        <taxon>fabids</taxon>
        <taxon>Fabales</taxon>
        <taxon>Quillajaceae</taxon>
        <taxon>Quillaja</taxon>
    </lineage>
</organism>
<dbReference type="PANTHER" id="PTHR31234:SF55">
    <property type="entry name" value="LATE EMBRYOGENESIS ABUNDANT (LEA) HYDROXYPROLINE-RICH GLYCOPROTEIN FAMILY"/>
    <property type="match status" value="1"/>
</dbReference>
<evidence type="ECO:0000256" key="1">
    <source>
        <dbReference type="ARBA" id="ARBA00004167"/>
    </source>
</evidence>
<dbReference type="GO" id="GO:0098542">
    <property type="term" value="P:defense response to other organism"/>
    <property type="evidence" value="ECO:0007669"/>
    <property type="project" value="InterPro"/>
</dbReference>
<sequence length="301" mass="33174">MASSLAQDRDKTVTGYPAQPGQVAAGYPHGSGYPYAIPPPPTYSTTYQPGPTRYYQRIDGPSLLCRLITAASVVFAIIGLIFFITWLVLKPHLPEFRVDSASVSSLNATGTELTATWDFTLFVRNPNHKLRINYDSVEATVLYGDDVRLATSRLPPFLQETKNETRVQFQLAARSEYVGEDVVKRVSGERAHGSVNFGVTVYAWIRFRSGIWRMRQHLLKVYCDPVSMGFSPNNATGTLLGQSRSCEVDFANAPQVMMYLALALASSQNSLLGTKSSVRNSGCQCLIRGIIVESNYVVQTA</sequence>
<reference evidence="8" key="1">
    <citation type="journal article" date="2023" name="Science">
        <title>Elucidation of the pathway for biosynthesis of saponin adjuvants from the soapbark tree.</title>
        <authorList>
            <person name="Reed J."/>
            <person name="Orme A."/>
            <person name="El-Demerdash A."/>
            <person name="Owen C."/>
            <person name="Martin L.B.B."/>
            <person name="Misra R.C."/>
            <person name="Kikuchi S."/>
            <person name="Rejzek M."/>
            <person name="Martin A.C."/>
            <person name="Harkess A."/>
            <person name="Leebens-Mack J."/>
            <person name="Louveau T."/>
            <person name="Stephenson M.J."/>
            <person name="Osbourn A."/>
        </authorList>
    </citation>
    <scope>NUCLEOTIDE SEQUENCE</scope>
    <source>
        <strain evidence="8">S10</strain>
    </source>
</reference>
<comment type="subcellular location">
    <subcellularLocation>
        <location evidence="1">Membrane</location>
        <topology evidence="1">Single-pass membrane protein</topology>
    </subcellularLocation>
</comment>
<dbReference type="Proteomes" id="UP001163823">
    <property type="component" value="Chromosome 3"/>
</dbReference>
<evidence type="ECO:0000256" key="6">
    <source>
        <dbReference type="SAM" id="Phobius"/>
    </source>
</evidence>
<evidence type="ECO:0000259" key="7">
    <source>
        <dbReference type="Pfam" id="PF03168"/>
    </source>
</evidence>
<evidence type="ECO:0000313" key="8">
    <source>
        <dbReference type="EMBL" id="KAJ7976207.1"/>
    </source>
</evidence>
<dbReference type="AlphaFoldDB" id="A0AAD7VHP5"/>
<name>A0AAD7VHP5_QUISA</name>
<accession>A0AAD7VHP5</accession>
<gene>
    <name evidence="8" type="ORF">O6P43_006024</name>
</gene>
<feature type="transmembrane region" description="Helical" evidence="6">
    <location>
        <begin position="63"/>
        <end position="89"/>
    </location>
</feature>
<dbReference type="EMBL" id="JARAOO010000003">
    <property type="protein sequence ID" value="KAJ7976207.1"/>
    <property type="molecule type" value="Genomic_DNA"/>
</dbReference>
<dbReference type="InterPro" id="IPR044839">
    <property type="entry name" value="NDR1-like"/>
</dbReference>
<evidence type="ECO:0000256" key="5">
    <source>
        <dbReference type="SAM" id="MobiDB-lite"/>
    </source>
</evidence>
<dbReference type="Pfam" id="PF03168">
    <property type="entry name" value="LEA_2"/>
    <property type="match status" value="1"/>
</dbReference>
<keyword evidence="4 6" id="KW-0472">Membrane</keyword>
<protein>
    <submittedName>
        <fullName evidence="8">Late embryogenesis abundant (LEA) hydroxyproline-rich glycoprotein family</fullName>
    </submittedName>
</protein>
<dbReference type="GO" id="GO:0005886">
    <property type="term" value="C:plasma membrane"/>
    <property type="evidence" value="ECO:0007669"/>
    <property type="project" value="TreeGrafter"/>
</dbReference>
<keyword evidence="3 6" id="KW-1133">Transmembrane helix</keyword>
<evidence type="ECO:0000256" key="4">
    <source>
        <dbReference type="ARBA" id="ARBA00023136"/>
    </source>
</evidence>
<proteinExistence type="predicted"/>
<evidence type="ECO:0000256" key="2">
    <source>
        <dbReference type="ARBA" id="ARBA00022692"/>
    </source>
</evidence>
<dbReference type="InterPro" id="IPR004864">
    <property type="entry name" value="LEA_2"/>
</dbReference>
<evidence type="ECO:0000256" key="3">
    <source>
        <dbReference type="ARBA" id="ARBA00022989"/>
    </source>
</evidence>